<dbReference type="Proteomes" id="UP000663870">
    <property type="component" value="Unassembled WGS sequence"/>
</dbReference>
<dbReference type="EMBL" id="CAJNOO010000024">
    <property type="protein sequence ID" value="CAF0751214.1"/>
    <property type="molecule type" value="Genomic_DNA"/>
</dbReference>
<dbReference type="Proteomes" id="UP000663864">
    <property type="component" value="Unassembled WGS sequence"/>
</dbReference>
<dbReference type="Gene3D" id="3.30.70.260">
    <property type="match status" value="1"/>
</dbReference>
<dbReference type="Proteomes" id="UP000663889">
    <property type="component" value="Unassembled WGS sequence"/>
</dbReference>
<comment type="subcellular location">
    <subcellularLocation>
        <location evidence="1">Endoplasmic reticulum</location>
    </subcellularLocation>
</comment>
<dbReference type="EMBL" id="CAJNOT010000025">
    <property type="protein sequence ID" value="CAF0782323.1"/>
    <property type="molecule type" value="Genomic_DNA"/>
</dbReference>
<evidence type="ECO:0000256" key="3">
    <source>
        <dbReference type="ARBA" id="ARBA00022687"/>
    </source>
</evidence>
<name>A0A813RB40_9BILA</name>
<evidence type="ECO:0000313" key="18">
    <source>
        <dbReference type="Proteomes" id="UP000663870"/>
    </source>
</evidence>
<evidence type="ECO:0000313" key="16">
    <source>
        <dbReference type="EMBL" id="CAF3538601.1"/>
    </source>
</evidence>
<dbReference type="OrthoDB" id="75833at2759"/>
<dbReference type="EMBL" id="CAJOAX010000047">
    <property type="protein sequence ID" value="CAF3492046.1"/>
    <property type="molecule type" value="Genomic_DNA"/>
</dbReference>
<sequence>MNSFYFLIICFILLYTFDNTNGHDDRPKREKTHLKKDPRDYTDRDADSLFEEWEDNDEDILPEDERDDYFFRSKNRPNIRPEDLVGKPQEEIMKLSKKGQTLMMFATVSGSPTRRETEQITQIWWSGLKNALYDVNRYVIDDNRILLVLSDGSQGFDVKDFLVQQDRCQEVTIDNKPYYGKGAKEEDKRKKKDL</sequence>
<proteinExistence type="inferred from homology"/>
<dbReference type="InterPro" id="IPR019330">
    <property type="entry name" value="MESD"/>
</dbReference>
<dbReference type="EMBL" id="CAJNOU010000020">
    <property type="protein sequence ID" value="CAF0810805.1"/>
    <property type="molecule type" value="Genomic_DNA"/>
</dbReference>
<reference evidence="12" key="1">
    <citation type="submission" date="2021-02" db="EMBL/GenBank/DDBJ databases">
        <authorList>
            <person name="Nowell W R."/>
        </authorList>
    </citation>
    <scope>NUCLEOTIDE SEQUENCE</scope>
</reference>
<comment type="caution">
    <text evidence="12">The sequence shown here is derived from an EMBL/GenBank/DDBJ whole genome shotgun (WGS) entry which is preliminary data.</text>
</comment>
<evidence type="ECO:0000256" key="8">
    <source>
        <dbReference type="SAM" id="SignalP"/>
    </source>
</evidence>
<dbReference type="PANTHER" id="PTHR17600:SF2">
    <property type="entry name" value="LRP CHAPERONE MESD"/>
    <property type="match status" value="1"/>
</dbReference>
<evidence type="ECO:0000313" key="14">
    <source>
        <dbReference type="EMBL" id="CAF0810805.1"/>
    </source>
</evidence>
<accession>A0A813RB40</accession>
<evidence type="ECO:0000313" key="11">
    <source>
        <dbReference type="EMBL" id="CAF0776605.1"/>
    </source>
</evidence>
<dbReference type="GO" id="GO:0016055">
    <property type="term" value="P:Wnt signaling pathway"/>
    <property type="evidence" value="ECO:0007669"/>
    <property type="project" value="UniProtKB-KW"/>
</dbReference>
<keyword evidence="3" id="KW-0879">Wnt signaling pathway</keyword>
<dbReference type="Proteomes" id="UP000663823">
    <property type="component" value="Unassembled WGS sequence"/>
</dbReference>
<keyword evidence="6" id="KW-0143">Chaperone</keyword>
<dbReference type="PANTHER" id="PTHR17600">
    <property type="entry name" value="MESODERM DEVELOPMENT CANDIDATE 2"/>
    <property type="match status" value="1"/>
</dbReference>
<gene>
    <name evidence="16" type="ORF">FNK824_LOCUS347</name>
    <name evidence="17" type="ORF">JBS370_LOCUS2361</name>
    <name evidence="11" type="ORF">JXQ802_LOCUS2998</name>
    <name evidence="12" type="ORF">JXQ802_LOCUS3116</name>
    <name evidence="15" type="ORF">OTI717_LOCUS1191</name>
    <name evidence="10" type="ORF">PYM288_LOCUS2601</name>
    <name evidence="9" type="ORF">RFH988_LOCUS1303</name>
    <name evidence="14" type="ORF">SEV965_LOCUS1109</name>
    <name evidence="13" type="ORF">ZHD862_LOCUS1462</name>
</gene>
<feature type="chain" id="PRO_5036222788" description="Mesoderm development candidate 2" evidence="8">
    <location>
        <begin position="23"/>
        <end position="194"/>
    </location>
</feature>
<feature type="compositionally biased region" description="Basic and acidic residues" evidence="7">
    <location>
        <begin position="182"/>
        <end position="194"/>
    </location>
</feature>
<dbReference type="EMBL" id="CAJOBE010000013">
    <property type="protein sequence ID" value="CAF3538601.1"/>
    <property type="molecule type" value="Genomic_DNA"/>
</dbReference>
<evidence type="ECO:0000256" key="7">
    <source>
        <dbReference type="SAM" id="MobiDB-lite"/>
    </source>
</evidence>
<dbReference type="EMBL" id="CAJNOH010000017">
    <property type="protein sequence ID" value="CAF0761026.1"/>
    <property type="molecule type" value="Genomic_DNA"/>
</dbReference>
<dbReference type="AlphaFoldDB" id="A0A813RB40"/>
<evidence type="ECO:0000256" key="1">
    <source>
        <dbReference type="ARBA" id="ARBA00004240"/>
    </source>
</evidence>
<feature type="signal peptide" evidence="8">
    <location>
        <begin position="1"/>
        <end position="22"/>
    </location>
</feature>
<dbReference type="EMBL" id="CAJNOL010000039">
    <property type="protein sequence ID" value="CAF0776605.1"/>
    <property type="molecule type" value="Genomic_DNA"/>
</dbReference>
<dbReference type="Proteomes" id="UP000663882">
    <property type="component" value="Unassembled WGS sequence"/>
</dbReference>
<evidence type="ECO:0000256" key="2">
    <source>
        <dbReference type="ARBA" id="ARBA00011068"/>
    </source>
</evidence>
<keyword evidence="4 8" id="KW-0732">Signal</keyword>
<dbReference type="Proteomes" id="UP000663836">
    <property type="component" value="Unassembled WGS sequence"/>
</dbReference>
<protein>
    <recommendedName>
        <fullName evidence="19">Mesoderm development candidate 2</fullName>
    </recommendedName>
</protein>
<evidence type="ECO:0000313" key="15">
    <source>
        <dbReference type="EMBL" id="CAF3492046.1"/>
    </source>
</evidence>
<evidence type="ECO:0000313" key="12">
    <source>
        <dbReference type="EMBL" id="CAF0778969.1"/>
    </source>
</evidence>
<evidence type="ECO:0000256" key="5">
    <source>
        <dbReference type="ARBA" id="ARBA00022824"/>
    </source>
</evidence>
<evidence type="ECO:0000256" key="6">
    <source>
        <dbReference type="ARBA" id="ARBA00023186"/>
    </source>
</evidence>
<keyword evidence="5" id="KW-0256">Endoplasmic reticulum</keyword>
<evidence type="ECO:0000313" key="13">
    <source>
        <dbReference type="EMBL" id="CAF0782323.1"/>
    </source>
</evidence>
<evidence type="ECO:0000313" key="17">
    <source>
        <dbReference type="EMBL" id="CAF3571888.1"/>
    </source>
</evidence>
<dbReference type="Proteomes" id="UP000663854">
    <property type="component" value="Unassembled WGS sequence"/>
</dbReference>
<comment type="similarity">
    <text evidence="2">Belongs to the MESD family.</text>
</comment>
<keyword evidence="18" id="KW-1185">Reference proteome</keyword>
<organism evidence="12 18">
    <name type="scientific">Rotaria sordida</name>
    <dbReference type="NCBI Taxonomy" id="392033"/>
    <lineage>
        <taxon>Eukaryota</taxon>
        <taxon>Metazoa</taxon>
        <taxon>Spiralia</taxon>
        <taxon>Gnathifera</taxon>
        <taxon>Rotifera</taxon>
        <taxon>Eurotatoria</taxon>
        <taxon>Bdelloidea</taxon>
        <taxon>Philodinida</taxon>
        <taxon>Philodinidae</taxon>
        <taxon>Rotaria</taxon>
    </lineage>
</organism>
<evidence type="ECO:0000256" key="4">
    <source>
        <dbReference type="ARBA" id="ARBA00022729"/>
    </source>
</evidence>
<dbReference type="GO" id="GO:0006457">
    <property type="term" value="P:protein folding"/>
    <property type="evidence" value="ECO:0007669"/>
    <property type="project" value="InterPro"/>
</dbReference>
<dbReference type="EMBL" id="CAJOBD010000091">
    <property type="protein sequence ID" value="CAF3571888.1"/>
    <property type="molecule type" value="Genomic_DNA"/>
</dbReference>
<dbReference type="Pfam" id="PF10185">
    <property type="entry name" value="Mesd"/>
    <property type="match status" value="1"/>
</dbReference>
<evidence type="ECO:0000313" key="9">
    <source>
        <dbReference type="EMBL" id="CAF0751214.1"/>
    </source>
</evidence>
<feature type="region of interest" description="Disordered" evidence="7">
    <location>
        <begin position="175"/>
        <end position="194"/>
    </location>
</feature>
<dbReference type="EMBL" id="CAJNOL010000041">
    <property type="protein sequence ID" value="CAF0778969.1"/>
    <property type="molecule type" value="Genomic_DNA"/>
</dbReference>
<dbReference type="Proteomes" id="UP000663874">
    <property type="component" value="Unassembled WGS sequence"/>
</dbReference>
<evidence type="ECO:0000313" key="10">
    <source>
        <dbReference type="EMBL" id="CAF0761026.1"/>
    </source>
</evidence>
<dbReference type="GO" id="GO:0005783">
    <property type="term" value="C:endoplasmic reticulum"/>
    <property type="evidence" value="ECO:0007669"/>
    <property type="project" value="UniProtKB-SubCell"/>
</dbReference>
<evidence type="ECO:0008006" key="19">
    <source>
        <dbReference type="Google" id="ProtNLM"/>
    </source>
</evidence>